<evidence type="ECO:0000313" key="2">
    <source>
        <dbReference type="Proteomes" id="UP001165960"/>
    </source>
</evidence>
<dbReference type="EMBL" id="QTSX02000091">
    <property type="protein sequence ID" value="KAJ9088769.1"/>
    <property type="molecule type" value="Genomic_DNA"/>
</dbReference>
<sequence length="155" mass="17656">MTSNIFRLVKKYLSVNPEFSESCLDFGKFRPPPGSFTQKYEPEAGPADKVSNNYYYTRDVRRDYPRTTFYSQGDVATLLLATPTEAQKTIAGGEVSEATKTPPSLNEALAKIETFSPTNYSQFLPPIPRKRHNYTFSKENYKVDAGVYWPVYLVK</sequence>
<comment type="caution">
    <text evidence="1">The sequence shown here is derived from an EMBL/GenBank/DDBJ whole genome shotgun (WGS) entry which is preliminary data.</text>
</comment>
<reference evidence="1" key="1">
    <citation type="submission" date="2022-04" db="EMBL/GenBank/DDBJ databases">
        <title>Genome of the entomopathogenic fungus Entomophthora muscae.</title>
        <authorList>
            <person name="Elya C."/>
            <person name="Lovett B.R."/>
            <person name="Lee E."/>
            <person name="Macias A.M."/>
            <person name="Hajek A.E."/>
            <person name="De Bivort B.L."/>
            <person name="Kasson M.T."/>
            <person name="De Fine Licht H.H."/>
            <person name="Stajich J.E."/>
        </authorList>
    </citation>
    <scope>NUCLEOTIDE SEQUENCE</scope>
    <source>
        <strain evidence="1">Berkeley</strain>
    </source>
</reference>
<keyword evidence="2" id="KW-1185">Reference proteome</keyword>
<dbReference type="Proteomes" id="UP001165960">
    <property type="component" value="Unassembled WGS sequence"/>
</dbReference>
<evidence type="ECO:0000313" key="1">
    <source>
        <dbReference type="EMBL" id="KAJ9088769.1"/>
    </source>
</evidence>
<organism evidence="1 2">
    <name type="scientific">Entomophthora muscae</name>
    <dbReference type="NCBI Taxonomy" id="34485"/>
    <lineage>
        <taxon>Eukaryota</taxon>
        <taxon>Fungi</taxon>
        <taxon>Fungi incertae sedis</taxon>
        <taxon>Zoopagomycota</taxon>
        <taxon>Entomophthoromycotina</taxon>
        <taxon>Entomophthoromycetes</taxon>
        <taxon>Entomophthorales</taxon>
        <taxon>Entomophthoraceae</taxon>
        <taxon>Entomophthora</taxon>
    </lineage>
</organism>
<accession>A0ACC2UPS0</accession>
<name>A0ACC2UPS0_9FUNG</name>
<gene>
    <name evidence="1" type="ORF">DSO57_1019921</name>
</gene>
<proteinExistence type="predicted"/>
<protein>
    <submittedName>
        <fullName evidence="1">Uncharacterized protein</fullName>
    </submittedName>
</protein>